<proteinExistence type="predicted"/>
<evidence type="ECO:0000313" key="2">
    <source>
        <dbReference type="EMBL" id="UPU42041.1"/>
    </source>
</evidence>
<reference evidence="3" key="1">
    <citation type="journal article" date="2022" name="Environ. Microbiol.">
        <title>Functional analysis, diversity, and distribution of carbendazim hydrolases MheI and CbmA, responsible for the initial step in carbendazim degradation.</title>
        <authorList>
            <person name="Zhang M."/>
            <person name="Bai X."/>
            <person name="Li Q."/>
            <person name="Zhang L."/>
            <person name="Zhu Q."/>
            <person name="Gao S."/>
            <person name="Ke Z."/>
            <person name="Jiang M."/>
            <person name="Hu J."/>
            <person name="Qiu J."/>
            <person name="Hong Q."/>
        </authorList>
    </citation>
    <scope>NUCLEOTIDE SEQUENCE [LARGE SCALE GENOMIC DNA]</scope>
    <source>
        <strain evidence="3">djl-6</strain>
    </source>
</reference>
<evidence type="ECO:0000256" key="1">
    <source>
        <dbReference type="SAM" id="MobiDB-lite"/>
    </source>
</evidence>
<dbReference type="AlphaFoldDB" id="A0AB38R9D2"/>
<dbReference type="RefSeq" id="WP_155277909.1">
    <property type="nucleotide sequence ID" value="NZ_CP096563.1"/>
</dbReference>
<evidence type="ECO:0000313" key="3">
    <source>
        <dbReference type="Proteomes" id="UP000831484"/>
    </source>
</evidence>
<keyword evidence="3" id="KW-1185">Reference proteome</keyword>
<name>A0AB38R9D2_RHOSG</name>
<dbReference type="EMBL" id="CP096563">
    <property type="protein sequence ID" value="UPU42041.1"/>
    <property type="molecule type" value="Genomic_DNA"/>
</dbReference>
<protein>
    <submittedName>
        <fullName evidence="2">Uncharacterized protein</fullName>
    </submittedName>
</protein>
<organism evidence="2 3">
    <name type="scientific">Rhodococcus qingshengii JCM 15477</name>
    <dbReference type="NCBI Taxonomy" id="1303681"/>
    <lineage>
        <taxon>Bacteria</taxon>
        <taxon>Bacillati</taxon>
        <taxon>Actinomycetota</taxon>
        <taxon>Actinomycetes</taxon>
        <taxon>Mycobacteriales</taxon>
        <taxon>Nocardiaceae</taxon>
        <taxon>Rhodococcus</taxon>
        <taxon>Rhodococcus erythropolis group</taxon>
    </lineage>
</organism>
<feature type="region of interest" description="Disordered" evidence="1">
    <location>
        <begin position="1"/>
        <end position="23"/>
    </location>
</feature>
<dbReference type="Proteomes" id="UP000831484">
    <property type="component" value="Chromosome"/>
</dbReference>
<dbReference type="GeneID" id="64142730"/>
<gene>
    <name evidence="2" type="ORF">M0639_23895</name>
</gene>
<sequence>MAEGERPPGVLDDSTYQSPDGLRKFGRTKSEVWFRNKKAYNASRIDDAAVEAANG</sequence>
<accession>A0AB38R9D2</accession>